<name>A7HS28_PARL1</name>
<dbReference type="Gene3D" id="3.40.630.30">
    <property type="match status" value="1"/>
</dbReference>
<reference evidence="2 3" key="1">
    <citation type="journal article" date="2011" name="Stand. Genomic Sci.">
        <title>Complete genome sequence of Parvibaculum lavamentivorans type strain (DS-1(T)).</title>
        <authorList>
            <person name="Schleheck D."/>
            <person name="Weiss M."/>
            <person name="Pitluck S."/>
            <person name="Bruce D."/>
            <person name="Land M.L."/>
            <person name="Han S."/>
            <person name="Saunders E."/>
            <person name="Tapia R."/>
            <person name="Detter C."/>
            <person name="Brettin T."/>
            <person name="Han J."/>
            <person name="Woyke T."/>
            <person name="Goodwin L."/>
            <person name="Pennacchio L."/>
            <person name="Nolan M."/>
            <person name="Cook A.M."/>
            <person name="Kjelleberg S."/>
            <person name="Thomas T."/>
        </authorList>
    </citation>
    <scope>NUCLEOTIDE SEQUENCE [LARGE SCALE GENOMIC DNA]</scope>
    <source>
        <strain evidence="3">DS-1 / DSM 13023 / NCIMB 13966</strain>
    </source>
</reference>
<dbReference type="SUPFAM" id="SSF55729">
    <property type="entry name" value="Acyl-CoA N-acyltransferases (Nat)"/>
    <property type="match status" value="1"/>
</dbReference>
<dbReference type="Proteomes" id="UP000006377">
    <property type="component" value="Chromosome"/>
</dbReference>
<dbReference type="EMBL" id="CP000774">
    <property type="protein sequence ID" value="ABS62711.1"/>
    <property type="molecule type" value="Genomic_DNA"/>
</dbReference>
<evidence type="ECO:0000313" key="3">
    <source>
        <dbReference type="Proteomes" id="UP000006377"/>
    </source>
</evidence>
<organism evidence="2 3">
    <name type="scientific">Parvibaculum lavamentivorans (strain DS-1 / DSM 13023 / NCIMB 13966)</name>
    <dbReference type="NCBI Taxonomy" id="402881"/>
    <lineage>
        <taxon>Bacteria</taxon>
        <taxon>Pseudomonadati</taxon>
        <taxon>Pseudomonadota</taxon>
        <taxon>Alphaproteobacteria</taxon>
        <taxon>Hyphomicrobiales</taxon>
        <taxon>Parvibaculaceae</taxon>
        <taxon>Parvibaculum</taxon>
    </lineage>
</organism>
<dbReference type="RefSeq" id="WP_012109967.1">
    <property type="nucleotide sequence ID" value="NC_009719.1"/>
</dbReference>
<sequence length="197" mass="21802">MSASGFPAVPIENSAVRLEPLAEAHREALAAAAGAAEIWRYMPYDGAGDGFHRWFDWSLSLNEQQSETIWAVRNLADGAIVGSTRYLNIAAKDLRAEIGGTWYAPAVWGGRVNPACKLMLLGHGFEELGLNRIEFKTDARNLRSQAAIAKLGALREGIFRRHMVLPDGHIRDSVYFSIIREEWPGVKARLEERLASA</sequence>
<dbReference type="STRING" id="402881.Plav_1090"/>
<dbReference type="Pfam" id="PF13302">
    <property type="entry name" value="Acetyltransf_3"/>
    <property type="match status" value="1"/>
</dbReference>
<proteinExistence type="predicted"/>
<feature type="domain" description="N-acetyltransferase" evidence="1">
    <location>
        <begin position="16"/>
        <end position="153"/>
    </location>
</feature>
<keyword evidence="3" id="KW-1185">Reference proteome</keyword>
<dbReference type="PANTHER" id="PTHR43610">
    <property type="entry name" value="BLL6696 PROTEIN"/>
    <property type="match status" value="1"/>
</dbReference>
<evidence type="ECO:0000259" key="1">
    <source>
        <dbReference type="Pfam" id="PF13302"/>
    </source>
</evidence>
<dbReference type="PANTHER" id="PTHR43610:SF1">
    <property type="entry name" value="N-ACETYLTRANSFERASE DOMAIN-CONTAINING PROTEIN"/>
    <property type="match status" value="1"/>
</dbReference>
<dbReference type="AlphaFoldDB" id="A7HS28"/>
<dbReference type="eggNOG" id="COG1670">
    <property type="taxonomic scope" value="Bacteria"/>
</dbReference>
<dbReference type="GO" id="GO:0016747">
    <property type="term" value="F:acyltransferase activity, transferring groups other than amino-acyl groups"/>
    <property type="evidence" value="ECO:0007669"/>
    <property type="project" value="InterPro"/>
</dbReference>
<dbReference type="KEGG" id="pla:Plav_1090"/>
<dbReference type="OrthoDB" id="5295305at2"/>
<dbReference type="InterPro" id="IPR000182">
    <property type="entry name" value="GNAT_dom"/>
</dbReference>
<evidence type="ECO:0000313" key="2">
    <source>
        <dbReference type="EMBL" id="ABS62711.1"/>
    </source>
</evidence>
<dbReference type="HOGENOM" id="CLU_013985_1_0_5"/>
<protein>
    <recommendedName>
        <fullName evidence="1">N-acetyltransferase domain-containing protein</fullName>
    </recommendedName>
</protein>
<accession>A7HS28</accession>
<dbReference type="InterPro" id="IPR016181">
    <property type="entry name" value="Acyl_CoA_acyltransferase"/>
</dbReference>
<gene>
    <name evidence="2" type="ordered locus">Plav_1090</name>
</gene>